<reference evidence="4" key="1">
    <citation type="submission" date="2022-12" db="EMBL/GenBank/DDBJ databases">
        <title>Polyphasic identification of a Novel Hot-Spring Cyanobacterium Ocullathermofonsia sinensis gen nov. sp. nov. and Genomic Insights on its Adaptations to the Thermal Habitat.</title>
        <authorList>
            <person name="Daroch M."/>
            <person name="Tang J."/>
            <person name="Jiang Y."/>
        </authorList>
    </citation>
    <scope>NUCLEOTIDE SEQUENCE</scope>
    <source>
        <strain evidence="4">PKUAC-SCTA174</strain>
    </source>
</reference>
<dbReference type="CDD" id="cd05387">
    <property type="entry name" value="BY-kinase"/>
    <property type="match status" value="1"/>
</dbReference>
<dbReference type="Gene3D" id="3.40.50.300">
    <property type="entry name" value="P-loop containing nucleotide triphosphate hydrolases"/>
    <property type="match status" value="1"/>
</dbReference>
<sequence>MVPPIVKRYLIALDRHKWVGLASLIGVTGISGIMALLQPPPSVTFVAQGILAYSAPPETFSATGNAIQQQAQAVTKEALLSDAVLENASQQLAVQEIDRSPKVLQQRSKVVTNNPGTGEAGAGAALLRVSVAYSDSNEEVAKAVVKALMEAMIEQSRQFNSQQLDRILANLNQLLPKVSQELEVAERQLEEFIRLEGTALQAARSGALVNSITASQQQQRELRLNLAGIDAQLSSLQNRLGLTPDQAYAFSALSADPIIADLRSQIYQAEAQQDLLRKTLRPDHPAMVELQNQLDTFEQLLQARVTEVIGSGQAAPLVAFDVIRQASSLDPARQQLAATLVSLQTQRDSLREQLMNIVRSEQELRQEYARIPDQQLEQQRLQQQVSLKRSFYDQIQARLADVRLAQEETVGSLVVAQSPQVEAQPSTGPNSLVILLIGGFMGLGVSGGLIFLLGSLDSTLHTLEDVQSTLRQQDVPILGLLPLLPEAGSDDIAPPLLPVIEAVNSPYIDAYERLRGNLQRASGGRLLKLLIVTSTIAAEGKSTVAYNLAIASARAGKRTLLIESNLRSASQSASLHVSLDPGRMLEPLRYYGNLIDCVQLSPIENLYLVPSVGPQQHAAAIIDSSEMRRLLDDGRGRFDLVILDTPALSRYNDALLLEPQTDGLLLVTRPGYSEETVLNEAMQELIDSEQIKFIGAVINGIDGLMQPLPLEQHLEPYEVDHHSDTNCHHRESELISKRLMNFG</sequence>
<dbReference type="InterPro" id="IPR050445">
    <property type="entry name" value="Bact_polysacc_biosynth/exp"/>
</dbReference>
<dbReference type="Proteomes" id="UP001163152">
    <property type="component" value="Chromosome"/>
</dbReference>
<evidence type="ECO:0000256" key="2">
    <source>
        <dbReference type="ARBA" id="ARBA00022840"/>
    </source>
</evidence>
<dbReference type="GO" id="GO:0005886">
    <property type="term" value="C:plasma membrane"/>
    <property type="evidence" value="ECO:0007669"/>
    <property type="project" value="TreeGrafter"/>
</dbReference>
<feature type="coiled-coil region" evidence="3">
    <location>
        <begin position="333"/>
        <end position="367"/>
    </location>
</feature>
<evidence type="ECO:0000313" key="5">
    <source>
        <dbReference type="Proteomes" id="UP001163152"/>
    </source>
</evidence>
<dbReference type="SUPFAM" id="SSF52540">
    <property type="entry name" value="P-loop containing nucleoside triphosphate hydrolases"/>
    <property type="match status" value="1"/>
</dbReference>
<dbReference type="RefSeq" id="WP_268608939.1">
    <property type="nucleotide sequence ID" value="NZ_CP113797.1"/>
</dbReference>
<keyword evidence="1" id="KW-0547">Nucleotide-binding</keyword>
<dbReference type="EMBL" id="CP113797">
    <property type="protein sequence ID" value="WAL59235.1"/>
    <property type="molecule type" value="Genomic_DNA"/>
</dbReference>
<organism evidence="4 5">
    <name type="scientific">Thermocoleostomius sinensis A174</name>
    <dbReference type="NCBI Taxonomy" id="2016057"/>
    <lineage>
        <taxon>Bacteria</taxon>
        <taxon>Bacillati</taxon>
        <taxon>Cyanobacteriota</taxon>
        <taxon>Cyanophyceae</taxon>
        <taxon>Oculatellales</taxon>
        <taxon>Oculatellaceae</taxon>
        <taxon>Thermocoleostomius</taxon>
    </lineage>
</organism>
<dbReference type="InterPro" id="IPR027417">
    <property type="entry name" value="P-loop_NTPase"/>
</dbReference>
<dbReference type="AlphaFoldDB" id="A0A9E8ZDG8"/>
<evidence type="ECO:0000256" key="3">
    <source>
        <dbReference type="SAM" id="Coils"/>
    </source>
</evidence>
<proteinExistence type="predicted"/>
<dbReference type="PANTHER" id="PTHR32309">
    <property type="entry name" value="TYROSINE-PROTEIN KINASE"/>
    <property type="match status" value="1"/>
</dbReference>
<evidence type="ECO:0000313" key="4">
    <source>
        <dbReference type="EMBL" id="WAL59235.1"/>
    </source>
</evidence>
<keyword evidence="2" id="KW-0067">ATP-binding</keyword>
<protein>
    <submittedName>
        <fullName evidence="4">Lipopolysaccharide biosynthesis</fullName>
    </submittedName>
</protein>
<evidence type="ECO:0000256" key="1">
    <source>
        <dbReference type="ARBA" id="ARBA00022741"/>
    </source>
</evidence>
<feature type="coiled-coil region" evidence="3">
    <location>
        <begin position="168"/>
        <end position="195"/>
    </location>
</feature>
<dbReference type="PANTHER" id="PTHR32309:SF13">
    <property type="entry name" value="FERRIC ENTEROBACTIN TRANSPORT PROTEIN FEPE"/>
    <property type="match status" value="1"/>
</dbReference>
<gene>
    <name evidence="4" type="ORF">OXH18_18960</name>
</gene>
<dbReference type="GO" id="GO:0004713">
    <property type="term" value="F:protein tyrosine kinase activity"/>
    <property type="evidence" value="ECO:0007669"/>
    <property type="project" value="TreeGrafter"/>
</dbReference>
<dbReference type="InterPro" id="IPR005702">
    <property type="entry name" value="Wzc-like_C"/>
</dbReference>
<keyword evidence="3" id="KW-0175">Coiled coil</keyword>
<name>A0A9E8ZDG8_9CYAN</name>
<accession>A0A9E8ZDG8</accession>
<keyword evidence="5" id="KW-1185">Reference proteome</keyword>
<dbReference type="KEGG" id="tsin:OXH18_18960"/>